<reference evidence="7" key="1">
    <citation type="submission" date="2019-08" db="EMBL/GenBank/DDBJ databases">
        <authorList>
            <person name="Zheng X."/>
        </authorList>
    </citation>
    <scope>NUCLEOTIDE SEQUENCE [LARGE SCALE GENOMIC DNA]</scope>
    <source>
        <strain evidence="7">FJAT-25496</strain>
    </source>
</reference>
<dbReference type="SMART" id="SM00491">
    <property type="entry name" value="HELICc2"/>
    <property type="match status" value="1"/>
</dbReference>
<dbReference type="InterPro" id="IPR014013">
    <property type="entry name" value="Helic_SF1/SF2_ATP-bd_DinG/Rad3"/>
</dbReference>
<dbReference type="GO" id="GO:0003678">
    <property type="term" value="F:DNA helicase activity"/>
    <property type="evidence" value="ECO:0007669"/>
    <property type="project" value="TreeGrafter"/>
</dbReference>
<dbReference type="RefSeq" id="WP_057771308.1">
    <property type="nucleotide sequence ID" value="NZ_CP042593.1"/>
</dbReference>
<name>A0A5B8Z7Z7_CYTDA</name>
<dbReference type="Pfam" id="PF13307">
    <property type="entry name" value="Helicase_C_2"/>
    <property type="match status" value="1"/>
</dbReference>
<dbReference type="GO" id="GO:0016818">
    <property type="term" value="F:hydrolase activity, acting on acid anhydrides, in phosphorus-containing anhydrides"/>
    <property type="evidence" value="ECO:0007669"/>
    <property type="project" value="InterPro"/>
</dbReference>
<dbReference type="InterPro" id="IPR027417">
    <property type="entry name" value="P-loop_NTPase"/>
</dbReference>
<proteinExistence type="inferred from homology"/>
<organism evidence="6 7">
    <name type="scientific">Cytobacillus dafuensis</name>
    <name type="common">Bacillus dafuensis</name>
    <dbReference type="NCBI Taxonomy" id="1742359"/>
    <lineage>
        <taxon>Bacteria</taxon>
        <taxon>Bacillati</taxon>
        <taxon>Bacillota</taxon>
        <taxon>Bacilli</taxon>
        <taxon>Bacillales</taxon>
        <taxon>Bacillaceae</taxon>
        <taxon>Cytobacillus</taxon>
    </lineage>
</organism>
<evidence type="ECO:0000256" key="3">
    <source>
        <dbReference type="ARBA" id="ARBA00022840"/>
    </source>
</evidence>
<keyword evidence="6" id="KW-0347">Helicase</keyword>
<evidence type="ECO:0000259" key="5">
    <source>
        <dbReference type="PROSITE" id="PS51193"/>
    </source>
</evidence>
<dbReference type="GO" id="GO:0005524">
    <property type="term" value="F:ATP binding"/>
    <property type="evidence" value="ECO:0007669"/>
    <property type="project" value="UniProtKB-KW"/>
</dbReference>
<dbReference type="Proteomes" id="UP000321555">
    <property type="component" value="Chromosome"/>
</dbReference>
<dbReference type="InterPro" id="IPR045028">
    <property type="entry name" value="DinG/Rad3-like"/>
</dbReference>
<dbReference type="PANTHER" id="PTHR11472">
    <property type="entry name" value="DNA REPAIR DEAD HELICASE RAD3/XP-D SUBFAMILY MEMBER"/>
    <property type="match status" value="1"/>
</dbReference>
<evidence type="ECO:0000256" key="1">
    <source>
        <dbReference type="ARBA" id="ARBA00022741"/>
    </source>
</evidence>
<dbReference type="KEGG" id="bda:FSZ17_14670"/>
<dbReference type="SUPFAM" id="SSF52540">
    <property type="entry name" value="P-loop containing nucleoside triphosphate hydrolases"/>
    <property type="match status" value="1"/>
</dbReference>
<comment type="similarity">
    <text evidence="4">Belongs to the helicase family. DinG subfamily.</text>
</comment>
<evidence type="ECO:0000313" key="7">
    <source>
        <dbReference type="Proteomes" id="UP000321555"/>
    </source>
</evidence>
<evidence type="ECO:0000256" key="2">
    <source>
        <dbReference type="ARBA" id="ARBA00022801"/>
    </source>
</evidence>
<dbReference type="EMBL" id="CP042593">
    <property type="protein sequence ID" value="QED48383.1"/>
    <property type="molecule type" value="Genomic_DNA"/>
</dbReference>
<evidence type="ECO:0000256" key="4">
    <source>
        <dbReference type="ARBA" id="ARBA00038058"/>
    </source>
</evidence>
<dbReference type="OrthoDB" id="9803913at2"/>
<protein>
    <submittedName>
        <fullName evidence="6">ATP-dependent DNA helicase</fullName>
    </submittedName>
</protein>
<dbReference type="InterPro" id="IPR006555">
    <property type="entry name" value="ATP-dep_Helicase_C"/>
</dbReference>
<dbReference type="STRING" id="1742359.GCA_001439625_02011"/>
<dbReference type="GO" id="GO:0003676">
    <property type="term" value="F:nucleic acid binding"/>
    <property type="evidence" value="ECO:0007669"/>
    <property type="project" value="InterPro"/>
</dbReference>
<feature type="domain" description="Helicase ATP-binding" evidence="5">
    <location>
        <begin position="28"/>
        <end position="302"/>
    </location>
</feature>
<accession>A0A5B8Z7Z7</accession>
<dbReference type="GO" id="GO:0006139">
    <property type="term" value="P:nucleobase-containing compound metabolic process"/>
    <property type="evidence" value="ECO:0007669"/>
    <property type="project" value="InterPro"/>
</dbReference>
<keyword evidence="7" id="KW-1185">Reference proteome</keyword>
<keyword evidence="2" id="KW-0378">Hydrolase</keyword>
<gene>
    <name evidence="6" type="ORF">FSZ17_14670</name>
</gene>
<keyword evidence="1" id="KW-0547">Nucleotide-binding</keyword>
<sequence length="643" mass="74795">MQSKMPFALSKNDSFFDKLSEWIGDVFYDILPEAGFELRDEQIFMAFQLEKAFKEKKVIFAEAGVGTGKTIVYLLYCIAYARYINKPAIIACADETLIEQLVKKEGDIAKLEQALNLNFDVRLAKSRDQYLCLNKLDQHIASEDREVYNALYDQLPEFVHSGSSMQSFEKYGDRKEYPELTDEMWGKIAWDPFQDCFTCEKRHRCGQTLNRDYYRNAKDIIICSHDFYMEHIWTKESRKREGQLPLLPESSCVVFDEGHLLEFASQKALTYRFTEQILESLLTRLMANDVREKTLYIIENTIVQNEQFFYALEHASSSDEGSEKRTIEKTGIVLKEGKKLLEHISTLEEELVFESEMYVINEYDLKIVEEYLEQIYYSLSLFLKELKGITWFEENNGERTLVIMPRMVEDIMREEVFSQKKPFIFSSATLSENNSFDYMAKSLGIDQYLSFSVSSPFDYEENMIITMPVFPSKADEEKMQYVQEQLVKTNGRALVLFTNHADLARFKKQIYGKMNFPIYFEGDAEISTLVSNFQNDEQSVLCSVHLWEGLDVPGKSLENVFIYSLPFPPHDPVFTAKREGAQDPFNEVDLPYMILRLRQGIGRLIRTHEDKGIVHIIMDQNEKQEVVELVKSVLPTIPQNVVS</sequence>
<dbReference type="Gene3D" id="3.40.50.300">
    <property type="entry name" value="P-loop containing nucleotide triphosphate hydrolases"/>
    <property type="match status" value="2"/>
</dbReference>
<dbReference type="AlphaFoldDB" id="A0A5B8Z7Z7"/>
<dbReference type="PANTHER" id="PTHR11472:SF57">
    <property type="entry name" value="ATP-DEPENDENT HELICASE YPVA-RELATED"/>
    <property type="match status" value="1"/>
</dbReference>
<evidence type="ECO:0000313" key="6">
    <source>
        <dbReference type="EMBL" id="QED48383.1"/>
    </source>
</evidence>
<keyword evidence="3" id="KW-0067">ATP-binding</keyword>
<dbReference type="PROSITE" id="PS51193">
    <property type="entry name" value="HELICASE_ATP_BIND_2"/>
    <property type="match status" value="1"/>
</dbReference>